<evidence type="ECO:0000256" key="2">
    <source>
        <dbReference type="SAM" id="Coils"/>
    </source>
</evidence>
<dbReference type="RefSeq" id="XP_010267033.1">
    <property type="nucleotide sequence ID" value="XM_010268731.2"/>
</dbReference>
<protein>
    <submittedName>
        <fullName evidence="5">Uncharacterized protein LOC104604416 isoform X1</fullName>
    </submittedName>
</protein>
<evidence type="ECO:0000313" key="5">
    <source>
        <dbReference type="RefSeq" id="XP_010267033.1"/>
    </source>
</evidence>
<feature type="region of interest" description="Disordered" evidence="3">
    <location>
        <begin position="581"/>
        <end position="652"/>
    </location>
</feature>
<evidence type="ECO:0000256" key="1">
    <source>
        <dbReference type="ARBA" id="ARBA00005536"/>
    </source>
</evidence>
<feature type="compositionally biased region" description="Basic and acidic residues" evidence="3">
    <location>
        <begin position="612"/>
        <end position="622"/>
    </location>
</feature>
<dbReference type="PANTHER" id="PTHR12161:SF13">
    <property type="entry name" value="REGULATOR OF VPS4 ACTIVITY IN THE MVB PATHWAY PROTEIN"/>
    <property type="match status" value="1"/>
</dbReference>
<feature type="region of interest" description="Disordered" evidence="3">
    <location>
        <begin position="307"/>
        <end position="405"/>
    </location>
</feature>
<feature type="compositionally biased region" description="Polar residues" evidence="3">
    <location>
        <begin position="967"/>
        <end position="979"/>
    </location>
</feature>
<feature type="compositionally biased region" description="Polar residues" evidence="3">
    <location>
        <begin position="520"/>
        <end position="534"/>
    </location>
</feature>
<dbReference type="STRING" id="4432.A0A1U8AIL3"/>
<evidence type="ECO:0000313" key="4">
    <source>
        <dbReference type="Proteomes" id="UP000189703"/>
    </source>
</evidence>
<feature type="region of interest" description="Disordered" evidence="3">
    <location>
        <begin position="417"/>
        <end position="447"/>
    </location>
</feature>
<proteinExistence type="inferred from homology"/>
<feature type="region of interest" description="Disordered" evidence="3">
    <location>
        <begin position="459"/>
        <end position="478"/>
    </location>
</feature>
<dbReference type="GO" id="GO:0015031">
    <property type="term" value="P:protein transport"/>
    <property type="evidence" value="ECO:0007669"/>
    <property type="project" value="InterPro"/>
</dbReference>
<dbReference type="KEGG" id="nnu:104604416"/>
<dbReference type="PANTHER" id="PTHR12161">
    <property type="entry name" value="IST1 FAMILY MEMBER"/>
    <property type="match status" value="1"/>
</dbReference>
<feature type="compositionally biased region" description="Basic and acidic residues" evidence="3">
    <location>
        <begin position="178"/>
        <end position="191"/>
    </location>
</feature>
<feature type="compositionally biased region" description="Basic and acidic residues" evidence="3">
    <location>
        <begin position="715"/>
        <end position="727"/>
    </location>
</feature>
<feature type="compositionally biased region" description="Polar residues" evidence="3">
    <location>
        <begin position="1109"/>
        <end position="1118"/>
    </location>
</feature>
<feature type="compositionally biased region" description="Low complexity" evidence="3">
    <location>
        <begin position="488"/>
        <end position="498"/>
    </location>
</feature>
<feature type="region of interest" description="Disordered" evidence="3">
    <location>
        <begin position="778"/>
        <end position="805"/>
    </location>
</feature>
<feature type="compositionally biased region" description="Basic residues" evidence="3">
    <location>
        <begin position="938"/>
        <end position="947"/>
    </location>
</feature>
<dbReference type="Proteomes" id="UP000189703">
    <property type="component" value="Unplaced"/>
</dbReference>
<dbReference type="InterPro" id="IPR042277">
    <property type="entry name" value="IST1-like"/>
</dbReference>
<feature type="region of interest" description="Disordered" evidence="3">
    <location>
        <begin position="676"/>
        <end position="763"/>
    </location>
</feature>
<dbReference type="GeneID" id="104604416"/>
<dbReference type="Pfam" id="PF03398">
    <property type="entry name" value="Ist1"/>
    <property type="match status" value="1"/>
</dbReference>
<feature type="compositionally biased region" description="Low complexity" evidence="3">
    <location>
        <begin position="394"/>
        <end position="405"/>
    </location>
</feature>
<reference evidence="5" key="1">
    <citation type="submission" date="2025-08" db="UniProtKB">
        <authorList>
            <consortium name="RefSeq"/>
        </authorList>
    </citation>
    <scope>IDENTIFICATION</scope>
</reference>
<comment type="similarity">
    <text evidence="1">Belongs to the IST1 family.</text>
</comment>
<organism evidence="4 5">
    <name type="scientific">Nelumbo nucifera</name>
    <name type="common">Sacred lotus</name>
    <dbReference type="NCBI Taxonomy" id="4432"/>
    <lineage>
        <taxon>Eukaryota</taxon>
        <taxon>Viridiplantae</taxon>
        <taxon>Streptophyta</taxon>
        <taxon>Embryophyta</taxon>
        <taxon>Tracheophyta</taxon>
        <taxon>Spermatophyta</taxon>
        <taxon>Magnoliopsida</taxon>
        <taxon>Proteales</taxon>
        <taxon>Nelumbonaceae</taxon>
        <taxon>Nelumbo</taxon>
    </lineage>
</organism>
<feature type="compositionally biased region" description="Basic and acidic residues" evidence="3">
    <location>
        <begin position="981"/>
        <end position="993"/>
    </location>
</feature>
<dbReference type="GO" id="GO:0008104">
    <property type="term" value="P:intracellular protein localization"/>
    <property type="evidence" value="ECO:0000318"/>
    <property type="project" value="GO_Central"/>
</dbReference>
<dbReference type="FunFam" id="1.20.1260.60:FF:000003">
    <property type="entry name" value="IST1-like protein isoform A"/>
    <property type="match status" value="1"/>
</dbReference>
<evidence type="ECO:0000256" key="3">
    <source>
        <dbReference type="SAM" id="MobiDB-lite"/>
    </source>
</evidence>
<feature type="region of interest" description="Disordered" evidence="3">
    <location>
        <begin position="484"/>
        <end position="558"/>
    </location>
</feature>
<dbReference type="FunCoup" id="A0A1U8AIL3">
    <property type="interactions" value="2006"/>
</dbReference>
<name>A0A1U8AIL3_NELNU</name>
<dbReference type="InterPro" id="IPR005061">
    <property type="entry name" value="Ist1"/>
</dbReference>
<dbReference type="eggNOG" id="KOG2027">
    <property type="taxonomic scope" value="Eukaryota"/>
</dbReference>
<accession>A0A1U8AIL3</accession>
<feature type="compositionally biased region" description="Polar residues" evidence="3">
    <location>
        <begin position="1053"/>
        <end position="1062"/>
    </location>
</feature>
<keyword evidence="2" id="KW-0175">Coiled coil</keyword>
<feature type="compositionally biased region" description="Basic and acidic residues" evidence="3">
    <location>
        <begin position="753"/>
        <end position="763"/>
    </location>
</feature>
<dbReference type="Gene3D" id="1.20.1260.60">
    <property type="entry name" value="Vacuolar protein sorting-associated protein Ist1"/>
    <property type="match status" value="1"/>
</dbReference>
<dbReference type="OrthoDB" id="29853at2759"/>
<sequence>MLRRSFKASKCKTSLKLAASRLKLLKNKRDAQVKQLKRELAQLLESGQDQTAKIRVEHVVREEKTMAAYDLIEIYCELVAARLPIIESQKNCPIDLKEAISSLIFASKRCADVPELSDVCKRFTKKYGKEFVASALELHPECGVNRTLVENLSARAPDGQLKIKILTSIAQEYNIDWDPNRLEEKDPKPPEDLLQNGPSTFEAASKLHEELPDVPLNPVLKQESTMNIPDNNVTRLSLSSHAYVPTNTSTLYTTVPATTTSESGIEGREFHKHNWNMEFKDATSAAQAAAESAERASIAARAAAELSRQYSSESQGVSGYGLRDGGPRSSTVQKLQEDPIARESPTMVHNSSENSHDMNPGVPNQPREINRQDNLPGATESVYEGHGHSKRSSSRSASSGSSVASADNDISMASFSKGERYSQDRSPGTVATDPNWHGRKPKDNLVGEVSTKGQSTLSEVYNGSHQEQSKKTENTNHYGEECFKKRSSSSISSYSHGSASDDDGNDDVGKYKNDGGEWSFINTDQEMQRGTNPLDSAGYPPAVFDDYGSDDDHHFEAKPNYNRHVSDFCSHSSGRKPYSLLSATTNAQRPRKNKSESLESTAESPFIVEPHSPSEHSDRLIKSEAPSQSDDLLPVTYDNSDTLDSESEGEKDNFELYEKTESSTWLHGQNIFISSRKSAPSTRTHISRGSTIVKEDMGVNRRPIIESSFDDSDSKEDHIGRREERNLHVGRSTENYGQINSPTKQPPPRHTSSPRDLDNLDHELPLPSFKLSLAKEAKAHESFGSEQAPDITKSPDISNLSSSESGQELNFGLLTGGLRNKGYRRPPYTKVSSGNSALLSQQQAEDTPTIKQPIVSSAITNTHSSESCDEELHNQKMHIKVNMASSSRASETYTASDSSDTEEVPHKESYMGRRLSHRRKDYPKQSEPCDEETNSQKMHNKVHKKSSVRTSRAYFDSDSDDTKETPHQTIRNYTGSTLSRRTKDSPNESEIGRGAKFTVGSKGPAASEFGIGKKLSSWDSTADELPAMSEPKAMSLGDDPRTPRANILGGQEPSKSMPQSKFSVHKEAWGSNKKEAQVTSSESRDVHKLPRTNKPIEQKSFESIPESKFSVTKESSASYEAEPVNKLQPQTVSSGSRDDPMLPRDYPSSEQYTSKPMRESNFSAPKTRSIDSSQLSSAVEQLPNPLLKKVPSKSSEDSVKKTSHVHPKLPDYDSFAAHFHSLRSSKR</sequence>
<feature type="compositionally biased region" description="Polar residues" evidence="3">
    <location>
        <begin position="1148"/>
        <end position="1179"/>
    </location>
</feature>
<feature type="region of interest" description="Disordered" evidence="3">
    <location>
        <begin position="881"/>
        <end position="1227"/>
    </location>
</feature>
<dbReference type="AlphaFoldDB" id="A0A1U8AIL3"/>
<feature type="compositionally biased region" description="Polar residues" evidence="3">
    <location>
        <begin position="883"/>
        <end position="898"/>
    </location>
</feature>
<gene>
    <name evidence="5" type="primary">LOC104604416</name>
</gene>
<feature type="compositionally biased region" description="Polar residues" evidence="3">
    <location>
        <begin position="795"/>
        <end position="805"/>
    </location>
</feature>
<keyword evidence="4" id="KW-1185">Reference proteome</keyword>
<feature type="compositionally biased region" description="Basic and acidic residues" evidence="3">
    <location>
        <begin position="467"/>
        <end position="478"/>
    </location>
</feature>
<feature type="compositionally biased region" description="Polar residues" evidence="3">
    <location>
        <begin position="676"/>
        <end position="690"/>
    </location>
</feature>
<feature type="region of interest" description="Disordered" evidence="3">
    <location>
        <begin position="178"/>
        <end position="198"/>
    </location>
</feature>
<dbReference type="OMA" id="IQIYCEL"/>
<feature type="coiled-coil region" evidence="2">
    <location>
        <begin position="22"/>
        <end position="53"/>
    </location>
</feature>
<feature type="compositionally biased region" description="Polar residues" evidence="3">
    <location>
        <begin position="732"/>
        <end position="743"/>
    </location>
</feature>
<feature type="compositionally biased region" description="Basic and acidic residues" evidence="3">
    <location>
        <begin position="1064"/>
        <end position="1100"/>
    </location>
</feature>